<dbReference type="InterPro" id="IPR016181">
    <property type="entry name" value="Acyl_CoA_acyltransferase"/>
</dbReference>
<dbReference type="RefSeq" id="WP_377060340.1">
    <property type="nucleotide sequence ID" value="NZ_JBHSJJ010000001.1"/>
</dbReference>
<evidence type="ECO:0000259" key="2">
    <source>
        <dbReference type="PROSITE" id="PS51186"/>
    </source>
</evidence>
<dbReference type="CDD" id="cd04301">
    <property type="entry name" value="NAT_SF"/>
    <property type="match status" value="1"/>
</dbReference>
<dbReference type="InterPro" id="IPR000182">
    <property type="entry name" value="GNAT_dom"/>
</dbReference>
<dbReference type="InterPro" id="IPR050769">
    <property type="entry name" value="NAT_camello-type"/>
</dbReference>
<name>A0ABV9SUX1_9BACT</name>
<evidence type="ECO:0000256" key="1">
    <source>
        <dbReference type="ARBA" id="ARBA00022679"/>
    </source>
</evidence>
<evidence type="ECO:0000313" key="3">
    <source>
        <dbReference type="EMBL" id="MFC4870095.1"/>
    </source>
</evidence>
<dbReference type="Pfam" id="PF00583">
    <property type="entry name" value="Acetyltransf_1"/>
    <property type="match status" value="1"/>
</dbReference>
<dbReference type="GO" id="GO:0016746">
    <property type="term" value="F:acyltransferase activity"/>
    <property type="evidence" value="ECO:0007669"/>
    <property type="project" value="UniProtKB-KW"/>
</dbReference>
<dbReference type="PANTHER" id="PTHR13947:SF37">
    <property type="entry name" value="LD18367P"/>
    <property type="match status" value="1"/>
</dbReference>
<dbReference type="SUPFAM" id="SSF55729">
    <property type="entry name" value="Acyl-CoA N-acyltransferases (Nat)"/>
    <property type="match status" value="1"/>
</dbReference>
<comment type="caution">
    <text evidence="3">The sequence shown here is derived from an EMBL/GenBank/DDBJ whole genome shotgun (WGS) entry which is preliminary data.</text>
</comment>
<dbReference type="PROSITE" id="PS51186">
    <property type="entry name" value="GNAT"/>
    <property type="match status" value="1"/>
</dbReference>
<keyword evidence="1 3" id="KW-0808">Transferase</keyword>
<evidence type="ECO:0000313" key="4">
    <source>
        <dbReference type="Proteomes" id="UP001595818"/>
    </source>
</evidence>
<proteinExistence type="predicted"/>
<keyword evidence="3" id="KW-0012">Acyltransferase</keyword>
<feature type="domain" description="N-acetyltransferase" evidence="2">
    <location>
        <begin position="10"/>
        <end position="164"/>
    </location>
</feature>
<sequence length="167" mass="19119">MNSFPHLNDIFFRQELVPGDIGAITEMHGRIYHQGYGFGLSFEIYVAETFSDFARNFKDGLDKIWIAEHKKKIVGCIALVHRSPEQAQLRYFLIEPSFQGIGLGKELMARFMEAAKHFGYTTVYLQTTNNLPIAASLYRKAGFRLIDEKPSTAFGKSLMEQKYELIL</sequence>
<protein>
    <submittedName>
        <fullName evidence="3">GNAT family N-acetyltransferase</fullName>
        <ecNumber evidence="3">2.3.-.-</ecNumber>
    </submittedName>
</protein>
<dbReference type="Gene3D" id="3.40.630.30">
    <property type="match status" value="1"/>
</dbReference>
<dbReference type="Proteomes" id="UP001595818">
    <property type="component" value="Unassembled WGS sequence"/>
</dbReference>
<dbReference type="PANTHER" id="PTHR13947">
    <property type="entry name" value="GNAT FAMILY N-ACETYLTRANSFERASE"/>
    <property type="match status" value="1"/>
</dbReference>
<dbReference type="EMBL" id="JBHSJJ010000001">
    <property type="protein sequence ID" value="MFC4870095.1"/>
    <property type="molecule type" value="Genomic_DNA"/>
</dbReference>
<keyword evidence="4" id="KW-1185">Reference proteome</keyword>
<organism evidence="3 4">
    <name type="scientific">Negadavirga shengliensis</name>
    <dbReference type="NCBI Taxonomy" id="1389218"/>
    <lineage>
        <taxon>Bacteria</taxon>
        <taxon>Pseudomonadati</taxon>
        <taxon>Bacteroidota</taxon>
        <taxon>Cytophagia</taxon>
        <taxon>Cytophagales</taxon>
        <taxon>Cyclobacteriaceae</taxon>
        <taxon>Negadavirga</taxon>
    </lineage>
</organism>
<accession>A0ABV9SUX1</accession>
<gene>
    <name evidence="3" type="ORF">ACFPFU_00235</name>
</gene>
<dbReference type="EC" id="2.3.-.-" evidence="3"/>
<reference evidence="4" key="1">
    <citation type="journal article" date="2019" name="Int. J. Syst. Evol. Microbiol.">
        <title>The Global Catalogue of Microorganisms (GCM) 10K type strain sequencing project: providing services to taxonomists for standard genome sequencing and annotation.</title>
        <authorList>
            <consortium name="The Broad Institute Genomics Platform"/>
            <consortium name="The Broad Institute Genome Sequencing Center for Infectious Disease"/>
            <person name="Wu L."/>
            <person name="Ma J."/>
        </authorList>
    </citation>
    <scope>NUCLEOTIDE SEQUENCE [LARGE SCALE GENOMIC DNA]</scope>
    <source>
        <strain evidence="4">CGMCC 4.7466</strain>
    </source>
</reference>